<dbReference type="OrthoDB" id="9807434at2"/>
<dbReference type="Gene3D" id="3.40.50.300">
    <property type="entry name" value="P-loop containing nucleotide triphosphate hydrolases"/>
    <property type="match status" value="1"/>
</dbReference>
<evidence type="ECO:0000256" key="8">
    <source>
        <dbReference type="HAMAP-Rule" id="MF_00238"/>
    </source>
</evidence>
<keyword evidence="3 8" id="KW-0547">Nucleotide-binding</keyword>
<dbReference type="RefSeq" id="WP_125486602.1">
    <property type="nucleotide sequence ID" value="NZ_RSDW01000001.1"/>
</dbReference>
<dbReference type="Pfam" id="PF02224">
    <property type="entry name" value="Cytidylate_kin"/>
    <property type="match status" value="2"/>
</dbReference>
<sequence>MSQTNETPQSPQPATAKRHRPVIAIDGPAGAGKSTLAAHLARRFGFLNLETGAMYRALALKAIENDLSFDEEAPLLDLAAYTRIALEPQAEGNRVLLDGQDVSRRVREADVTAAASKVSVHPRLRAWMVQQQQALGAGGGVVMEGRDIGTAVFPDAEVKIFLDAAPEVRGDRRYRQVTPSFQKFSGDYDESTTSAPDSQVSEQQRIKQEGIIRDMKERDERDRNRAESPLQAAVDAVILDSTTLSLDEVLARAEQIVRSHLPA</sequence>
<reference evidence="11 12" key="1">
    <citation type="submission" date="2018-12" db="EMBL/GenBank/DDBJ databases">
        <title>Sequencing of bacterial isolates from soil warming experiment in Harvard Forest, Massachusetts, USA.</title>
        <authorList>
            <person name="Deangelis K."/>
        </authorList>
    </citation>
    <scope>NUCLEOTIDE SEQUENCE [LARGE SCALE GENOMIC DNA]</scope>
    <source>
        <strain evidence="11 12">EB153</strain>
    </source>
</reference>
<dbReference type="GO" id="GO:0006220">
    <property type="term" value="P:pyrimidine nucleotide metabolic process"/>
    <property type="evidence" value="ECO:0007669"/>
    <property type="project" value="UniProtKB-UniRule"/>
</dbReference>
<feature type="region of interest" description="Disordered" evidence="9">
    <location>
        <begin position="180"/>
        <end position="229"/>
    </location>
</feature>
<evidence type="ECO:0000313" key="11">
    <source>
        <dbReference type="EMBL" id="RSL18213.1"/>
    </source>
</evidence>
<dbReference type="NCBIfam" id="TIGR00017">
    <property type="entry name" value="cmk"/>
    <property type="match status" value="1"/>
</dbReference>
<dbReference type="SUPFAM" id="SSF52540">
    <property type="entry name" value="P-loop containing nucleoside triphosphate hydrolases"/>
    <property type="match status" value="1"/>
</dbReference>
<protein>
    <recommendedName>
        <fullName evidence="8">Cytidylate kinase</fullName>
        <shortName evidence="8">CK</shortName>
        <ecNumber evidence="8">2.7.4.25</ecNumber>
    </recommendedName>
    <alternativeName>
        <fullName evidence="8">Cytidine monophosphate kinase</fullName>
        <shortName evidence="8">CMP kinase</shortName>
    </alternativeName>
</protein>
<keyword evidence="8" id="KW-0963">Cytoplasm</keyword>
<dbReference type="InterPro" id="IPR003136">
    <property type="entry name" value="Cytidylate_kin"/>
</dbReference>
<evidence type="ECO:0000256" key="4">
    <source>
        <dbReference type="ARBA" id="ARBA00022777"/>
    </source>
</evidence>
<evidence type="ECO:0000256" key="7">
    <source>
        <dbReference type="ARBA" id="ARBA00048478"/>
    </source>
</evidence>
<feature type="domain" description="Cytidylate kinase" evidence="10">
    <location>
        <begin position="204"/>
        <end position="257"/>
    </location>
</feature>
<feature type="compositionally biased region" description="Basic and acidic residues" evidence="9">
    <location>
        <begin position="204"/>
        <end position="226"/>
    </location>
</feature>
<evidence type="ECO:0000256" key="6">
    <source>
        <dbReference type="ARBA" id="ARBA00047615"/>
    </source>
</evidence>
<evidence type="ECO:0000256" key="2">
    <source>
        <dbReference type="ARBA" id="ARBA00022679"/>
    </source>
</evidence>
<feature type="region of interest" description="Disordered" evidence="9">
    <location>
        <begin position="1"/>
        <end position="21"/>
    </location>
</feature>
<proteinExistence type="inferred from homology"/>
<dbReference type="GO" id="GO:0005524">
    <property type="term" value="F:ATP binding"/>
    <property type="evidence" value="ECO:0007669"/>
    <property type="project" value="UniProtKB-UniRule"/>
</dbReference>
<keyword evidence="5 8" id="KW-0067">ATP-binding</keyword>
<evidence type="ECO:0000256" key="3">
    <source>
        <dbReference type="ARBA" id="ARBA00022741"/>
    </source>
</evidence>
<comment type="catalytic activity">
    <reaction evidence="6 8">
        <text>dCMP + ATP = dCDP + ADP</text>
        <dbReference type="Rhea" id="RHEA:25094"/>
        <dbReference type="ChEBI" id="CHEBI:30616"/>
        <dbReference type="ChEBI" id="CHEBI:57566"/>
        <dbReference type="ChEBI" id="CHEBI:58593"/>
        <dbReference type="ChEBI" id="CHEBI:456216"/>
        <dbReference type="EC" id="2.7.4.25"/>
    </reaction>
</comment>
<comment type="subcellular location">
    <subcellularLocation>
        <location evidence="8">Cytoplasm</location>
    </subcellularLocation>
</comment>
<feature type="domain" description="Cytidylate kinase" evidence="10">
    <location>
        <begin position="23"/>
        <end position="180"/>
    </location>
</feature>
<feature type="compositionally biased region" description="Polar residues" evidence="9">
    <location>
        <begin position="1"/>
        <end position="13"/>
    </location>
</feature>
<dbReference type="CDD" id="cd02020">
    <property type="entry name" value="CMPK"/>
    <property type="match status" value="1"/>
</dbReference>
<feature type="compositionally biased region" description="Polar residues" evidence="9">
    <location>
        <begin position="191"/>
        <end position="203"/>
    </location>
</feature>
<evidence type="ECO:0000256" key="5">
    <source>
        <dbReference type="ARBA" id="ARBA00022840"/>
    </source>
</evidence>
<organism evidence="11 12">
    <name type="scientific">Edaphobacter aggregans</name>
    <dbReference type="NCBI Taxonomy" id="570835"/>
    <lineage>
        <taxon>Bacteria</taxon>
        <taxon>Pseudomonadati</taxon>
        <taxon>Acidobacteriota</taxon>
        <taxon>Terriglobia</taxon>
        <taxon>Terriglobales</taxon>
        <taxon>Acidobacteriaceae</taxon>
        <taxon>Edaphobacter</taxon>
    </lineage>
</organism>
<dbReference type="PANTHER" id="PTHR21299:SF2">
    <property type="entry name" value="CYTIDYLATE KINASE"/>
    <property type="match status" value="1"/>
</dbReference>
<evidence type="ECO:0000256" key="9">
    <source>
        <dbReference type="SAM" id="MobiDB-lite"/>
    </source>
</evidence>
<keyword evidence="4 8" id="KW-0418">Kinase</keyword>
<name>A0A3R9WIU2_9BACT</name>
<dbReference type="HAMAP" id="MF_00238">
    <property type="entry name" value="Cytidyl_kinase_type1"/>
    <property type="match status" value="1"/>
</dbReference>
<dbReference type="InterPro" id="IPR027417">
    <property type="entry name" value="P-loop_NTPase"/>
</dbReference>
<dbReference type="GO" id="GO:0015949">
    <property type="term" value="P:nucleobase-containing small molecule interconversion"/>
    <property type="evidence" value="ECO:0007669"/>
    <property type="project" value="TreeGrafter"/>
</dbReference>
<comment type="catalytic activity">
    <reaction evidence="7 8">
        <text>CMP + ATP = CDP + ADP</text>
        <dbReference type="Rhea" id="RHEA:11600"/>
        <dbReference type="ChEBI" id="CHEBI:30616"/>
        <dbReference type="ChEBI" id="CHEBI:58069"/>
        <dbReference type="ChEBI" id="CHEBI:60377"/>
        <dbReference type="ChEBI" id="CHEBI:456216"/>
        <dbReference type="EC" id="2.7.4.25"/>
    </reaction>
</comment>
<dbReference type="EC" id="2.7.4.25" evidence="8"/>
<evidence type="ECO:0000313" key="12">
    <source>
        <dbReference type="Proteomes" id="UP000269669"/>
    </source>
</evidence>
<dbReference type="GO" id="GO:0036431">
    <property type="term" value="F:dCMP kinase activity"/>
    <property type="evidence" value="ECO:0007669"/>
    <property type="project" value="InterPro"/>
</dbReference>
<comment type="similarity">
    <text evidence="1 8">Belongs to the cytidylate kinase family. Type 1 subfamily.</text>
</comment>
<evidence type="ECO:0000259" key="10">
    <source>
        <dbReference type="Pfam" id="PF02224"/>
    </source>
</evidence>
<keyword evidence="2 8" id="KW-0808">Transferase</keyword>
<dbReference type="InterPro" id="IPR011994">
    <property type="entry name" value="Cytidylate_kinase_dom"/>
</dbReference>
<dbReference type="PANTHER" id="PTHR21299">
    <property type="entry name" value="CYTIDYLATE KINASE/PANTOATE-BETA-ALANINE LIGASE"/>
    <property type="match status" value="1"/>
</dbReference>
<dbReference type="Proteomes" id="UP000269669">
    <property type="component" value="Unassembled WGS sequence"/>
</dbReference>
<dbReference type="EMBL" id="RSDW01000001">
    <property type="protein sequence ID" value="RSL18213.1"/>
    <property type="molecule type" value="Genomic_DNA"/>
</dbReference>
<gene>
    <name evidence="8" type="primary">cmk</name>
    <name evidence="11" type="ORF">EDE15_3771</name>
</gene>
<dbReference type="AlphaFoldDB" id="A0A3R9WIU2"/>
<feature type="binding site" evidence="8">
    <location>
        <begin position="27"/>
        <end position="35"/>
    </location>
    <ligand>
        <name>ATP</name>
        <dbReference type="ChEBI" id="CHEBI:30616"/>
    </ligand>
</feature>
<evidence type="ECO:0000256" key="1">
    <source>
        <dbReference type="ARBA" id="ARBA00009427"/>
    </source>
</evidence>
<accession>A0A3R9WIU2</accession>
<keyword evidence="12" id="KW-1185">Reference proteome</keyword>
<comment type="caution">
    <text evidence="11">The sequence shown here is derived from an EMBL/GenBank/DDBJ whole genome shotgun (WGS) entry which is preliminary data.</text>
</comment>
<dbReference type="GO" id="GO:0005829">
    <property type="term" value="C:cytosol"/>
    <property type="evidence" value="ECO:0007669"/>
    <property type="project" value="TreeGrafter"/>
</dbReference>
<dbReference type="GO" id="GO:0036430">
    <property type="term" value="F:CMP kinase activity"/>
    <property type="evidence" value="ECO:0007669"/>
    <property type="project" value="RHEA"/>
</dbReference>